<protein>
    <recommendedName>
        <fullName evidence="5">TraB family protein</fullName>
    </recommendedName>
</protein>
<organism evidence="3 4">
    <name type="scientific">Cohnella phaseoli</name>
    <dbReference type="NCBI Taxonomy" id="456490"/>
    <lineage>
        <taxon>Bacteria</taxon>
        <taxon>Bacillati</taxon>
        <taxon>Bacillota</taxon>
        <taxon>Bacilli</taxon>
        <taxon>Bacillales</taxon>
        <taxon>Paenibacillaceae</taxon>
        <taxon>Cohnella</taxon>
    </lineage>
</organism>
<name>A0A3D9KHE1_9BACL</name>
<keyword evidence="2" id="KW-0732">Signal</keyword>
<feature type="chain" id="PRO_5038947721" description="TraB family protein" evidence="2">
    <location>
        <begin position="24"/>
        <end position="345"/>
    </location>
</feature>
<dbReference type="Proteomes" id="UP000256977">
    <property type="component" value="Unassembled WGS sequence"/>
</dbReference>
<dbReference type="RefSeq" id="WP_116060273.1">
    <property type="nucleotide sequence ID" value="NZ_QRDZ01000005.1"/>
</dbReference>
<dbReference type="EMBL" id="QRDZ01000005">
    <property type="protein sequence ID" value="RED85278.1"/>
    <property type="molecule type" value="Genomic_DNA"/>
</dbReference>
<dbReference type="PROSITE" id="PS51257">
    <property type="entry name" value="PROKAR_LIPOPROTEIN"/>
    <property type="match status" value="1"/>
</dbReference>
<dbReference type="PANTHER" id="PTHR40590">
    <property type="entry name" value="CYTOPLASMIC PROTEIN-RELATED"/>
    <property type="match status" value="1"/>
</dbReference>
<evidence type="ECO:0000313" key="3">
    <source>
        <dbReference type="EMBL" id="RED85278.1"/>
    </source>
</evidence>
<reference evidence="3 4" key="1">
    <citation type="submission" date="2018-07" db="EMBL/GenBank/DDBJ databases">
        <title>Genomic Encyclopedia of Type Strains, Phase III (KMG-III): the genomes of soil and plant-associated and newly described type strains.</title>
        <authorList>
            <person name="Whitman W."/>
        </authorList>
    </citation>
    <scope>NUCLEOTIDE SEQUENCE [LARGE SCALE GENOMIC DNA]</scope>
    <source>
        <strain evidence="3 4">CECT 7287</strain>
    </source>
</reference>
<accession>A0A3D9KHE1</accession>
<evidence type="ECO:0000256" key="1">
    <source>
        <dbReference type="SAM" id="MobiDB-lite"/>
    </source>
</evidence>
<feature type="signal peptide" evidence="2">
    <location>
        <begin position="1"/>
        <end position="23"/>
    </location>
</feature>
<feature type="region of interest" description="Disordered" evidence="1">
    <location>
        <begin position="30"/>
        <end position="65"/>
    </location>
</feature>
<proteinExistence type="predicted"/>
<evidence type="ECO:0000256" key="2">
    <source>
        <dbReference type="SAM" id="SignalP"/>
    </source>
</evidence>
<dbReference type="InterPro" id="IPR002816">
    <property type="entry name" value="TraB/PrgY/GumN_fam"/>
</dbReference>
<evidence type="ECO:0008006" key="5">
    <source>
        <dbReference type="Google" id="ProtNLM"/>
    </source>
</evidence>
<keyword evidence="4" id="KW-1185">Reference proteome</keyword>
<dbReference type="InterPro" id="IPR047111">
    <property type="entry name" value="YbaP-like"/>
</dbReference>
<comment type="caution">
    <text evidence="3">The sequence shown here is derived from an EMBL/GenBank/DDBJ whole genome shotgun (WGS) entry which is preliminary data.</text>
</comment>
<dbReference type="PANTHER" id="PTHR40590:SF1">
    <property type="entry name" value="CYTOPLASMIC PROTEIN"/>
    <property type="match status" value="1"/>
</dbReference>
<sequence>MIRSLSRPWTAAILAVFVLFVSACSSKTENAPQATSSQTASPSASGAVDSAPSSSSEPSTSPEAAQPAKGFLWKIEGGAHPGYLVGTIHIADKKMYPLDPQLERTLDEADFVALELDLTKADQKRTLELVNERAMLPEGTTLKDVVDEKDYERFQSILKKSLLAAAAPMFDQYEPWYAAMTLESLPAMRFMLTEGIDMHFAKQAHKEGKEVIELESLEAQLDIFDGLSEEMQQLYFHQTVSSSGKAMEGMQQLIEMWQAGNLDELETAHKQFEQEGLESMGKLFEEYNDALLLSRNVAMADKIDDFLQKGKDGTYLIAVGSLHMPGESGLVSLLEQKGYDVKFMQ</sequence>
<feature type="compositionally biased region" description="Low complexity" evidence="1">
    <location>
        <begin position="31"/>
        <end position="65"/>
    </location>
</feature>
<evidence type="ECO:0000313" key="4">
    <source>
        <dbReference type="Proteomes" id="UP000256977"/>
    </source>
</evidence>
<gene>
    <name evidence="3" type="ORF">DFP98_105289</name>
</gene>
<dbReference type="OrthoDB" id="357294at2"/>
<dbReference type="AlphaFoldDB" id="A0A3D9KHE1"/>
<dbReference type="Pfam" id="PF01963">
    <property type="entry name" value="TraB_PrgY_gumN"/>
    <property type="match status" value="1"/>
</dbReference>
<dbReference type="CDD" id="cd14789">
    <property type="entry name" value="Tiki"/>
    <property type="match status" value="1"/>
</dbReference>